<dbReference type="Proteomes" id="UP000809789">
    <property type="component" value="Unassembled WGS sequence"/>
</dbReference>
<organism evidence="1 2">
    <name type="scientific">Elsinoe batatas</name>
    <dbReference type="NCBI Taxonomy" id="2601811"/>
    <lineage>
        <taxon>Eukaryota</taxon>
        <taxon>Fungi</taxon>
        <taxon>Dikarya</taxon>
        <taxon>Ascomycota</taxon>
        <taxon>Pezizomycotina</taxon>
        <taxon>Dothideomycetes</taxon>
        <taxon>Dothideomycetidae</taxon>
        <taxon>Myriangiales</taxon>
        <taxon>Elsinoaceae</taxon>
        <taxon>Elsinoe</taxon>
    </lineage>
</organism>
<protein>
    <recommendedName>
        <fullName evidence="3">F-box domain-containing protein</fullName>
    </recommendedName>
</protein>
<reference evidence="1" key="1">
    <citation type="submission" date="2021-07" db="EMBL/GenBank/DDBJ databases">
        <title>Elsinoe batatas strain:CRI-CJ2 Genome sequencing and assembly.</title>
        <authorList>
            <person name="Huang L."/>
        </authorList>
    </citation>
    <scope>NUCLEOTIDE SEQUENCE</scope>
    <source>
        <strain evidence="1">CRI-CJ2</strain>
    </source>
</reference>
<keyword evidence="2" id="KW-1185">Reference proteome</keyword>
<sequence length="303" mass="33932">MQMSDYLGLRRALRKHARTTSNAPQGGSNGPGTIASVAGFIDQAPSAPSLVAPVNKSVSSRNLMNLPTEILAMIIRLLIPKVVEFQRKRWMCVTKQQVIFSFTGYTSLVLVNKAFHQEARRAFLSEPHFVTESMDAALLFCKLAGDDISFLRHLSVGEAWIHEALYLALAKHLANAHTLVTLFINRGIRGPGPSSGTVDPHVVRPEEFFKDIAPLVLARQSKSEQKRLLTILKDGKCVHCCIIYSTGISPAMSQITGSERRRLEEWDFKYESCKCLKHTLKDKQVWETMEKALARRARICNDL</sequence>
<dbReference type="EMBL" id="JAESVG020000010">
    <property type="protein sequence ID" value="KAG8623034.1"/>
    <property type="molecule type" value="Genomic_DNA"/>
</dbReference>
<name>A0A8K0KUK6_9PEZI</name>
<evidence type="ECO:0000313" key="1">
    <source>
        <dbReference type="EMBL" id="KAG8623034.1"/>
    </source>
</evidence>
<dbReference type="OrthoDB" id="10508972at2759"/>
<comment type="caution">
    <text evidence="1">The sequence shown here is derived from an EMBL/GenBank/DDBJ whole genome shotgun (WGS) entry which is preliminary data.</text>
</comment>
<proteinExistence type="predicted"/>
<gene>
    <name evidence="1" type="ORF">KVT40_008010</name>
</gene>
<evidence type="ECO:0008006" key="3">
    <source>
        <dbReference type="Google" id="ProtNLM"/>
    </source>
</evidence>
<evidence type="ECO:0000313" key="2">
    <source>
        <dbReference type="Proteomes" id="UP000809789"/>
    </source>
</evidence>
<accession>A0A8K0KUK6</accession>
<dbReference type="AlphaFoldDB" id="A0A8K0KUK6"/>